<comment type="similarity">
    <text evidence="2 5">Belongs to the 1-acyl-sn-glycerol-3-phosphate acyltransferase family.</text>
</comment>
<dbReference type="STRING" id="224129.A0A1W4WIK5"/>
<gene>
    <name evidence="9" type="primary">LOC108736018</name>
</gene>
<feature type="transmembrane region" description="Helical" evidence="6">
    <location>
        <begin position="34"/>
        <end position="53"/>
    </location>
</feature>
<reference evidence="9" key="1">
    <citation type="submission" date="2025-08" db="UniProtKB">
        <authorList>
            <consortium name="RefSeq"/>
        </authorList>
    </citation>
    <scope>IDENTIFICATION</scope>
    <source>
        <tissue evidence="9">Entire body</tissue>
    </source>
</reference>
<protein>
    <recommendedName>
        <fullName evidence="5">1-acyl-sn-glycerol-3-phosphate acyltransferase</fullName>
        <ecNumber evidence="5">2.3.1.51</ecNumber>
    </recommendedName>
</protein>
<dbReference type="CDD" id="cd07989">
    <property type="entry name" value="LPLAT_AGPAT-like"/>
    <property type="match status" value="1"/>
</dbReference>
<dbReference type="AlphaFoldDB" id="A0A1W4WIK5"/>
<evidence type="ECO:0000256" key="4">
    <source>
        <dbReference type="ARBA" id="ARBA00023315"/>
    </source>
</evidence>
<dbReference type="NCBIfam" id="TIGR00530">
    <property type="entry name" value="AGP_acyltrn"/>
    <property type="match status" value="1"/>
</dbReference>
<dbReference type="SUPFAM" id="SSF69593">
    <property type="entry name" value="Glycerol-3-phosphate (1)-acyltransferase"/>
    <property type="match status" value="1"/>
</dbReference>
<dbReference type="GO" id="GO:0003841">
    <property type="term" value="F:1-acylglycerol-3-phosphate O-acyltransferase activity"/>
    <property type="evidence" value="ECO:0007669"/>
    <property type="project" value="UniProtKB-UniRule"/>
</dbReference>
<keyword evidence="6" id="KW-1133">Transmembrane helix</keyword>
<comment type="catalytic activity">
    <reaction evidence="5">
        <text>a 1-acyl-sn-glycero-3-phosphate + an acyl-CoA = a 1,2-diacyl-sn-glycero-3-phosphate + CoA</text>
        <dbReference type="Rhea" id="RHEA:19709"/>
        <dbReference type="ChEBI" id="CHEBI:57287"/>
        <dbReference type="ChEBI" id="CHEBI:57970"/>
        <dbReference type="ChEBI" id="CHEBI:58342"/>
        <dbReference type="ChEBI" id="CHEBI:58608"/>
        <dbReference type="EC" id="2.3.1.51"/>
    </reaction>
</comment>
<keyword evidence="5" id="KW-0443">Lipid metabolism</keyword>
<evidence type="ECO:0000259" key="7">
    <source>
        <dbReference type="SMART" id="SM00563"/>
    </source>
</evidence>
<evidence type="ECO:0000256" key="6">
    <source>
        <dbReference type="SAM" id="Phobius"/>
    </source>
</evidence>
<dbReference type="KEGG" id="apln:108736018"/>
<evidence type="ECO:0000256" key="5">
    <source>
        <dbReference type="RuleBase" id="RU361267"/>
    </source>
</evidence>
<keyword evidence="6" id="KW-0472">Membrane</keyword>
<proteinExistence type="inferred from homology"/>
<dbReference type="InterPro" id="IPR004552">
    <property type="entry name" value="AGP_acyltrans"/>
</dbReference>
<keyword evidence="5" id="KW-0594">Phospholipid biosynthesis</keyword>
<name>A0A1W4WIK5_AGRPL</name>
<feature type="transmembrane region" description="Helical" evidence="6">
    <location>
        <begin position="192"/>
        <end position="214"/>
    </location>
</feature>
<dbReference type="RefSeq" id="XP_018323781.1">
    <property type="nucleotide sequence ID" value="XM_018468279.2"/>
</dbReference>
<keyword evidence="3 5" id="KW-0808">Transferase</keyword>
<keyword evidence="4 5" id="KW-0012">Acyltransferase</keyword>
<comment type="domain">
    <text evidence="5">The HXXXXD motif is essential for acyltransferase activity and may constitute the binding site for the phosphate moiety of the glycerol-3-phosphate.</text>
</comment>
<evidence type="ECO:0000313" key="8">
    <source>
        <dbReference type="Proteomes" id="UP000192223"/>
    </source>
</evidence>
<keyword evidence="5" id="KW-0444">Lipid biosynthesis</keyword>
<comment type="pathway">
    <text evidence="1">Phospholipid metabolism; CDP-diacylglycerol biosynthesis; CDP-diacylglycerol from sn-glycerol 3-phosphate: step 2/3.</text>
</comment>
<accession>A0A1W4WIK5</accession>
<dbReference type="EC" id="2.3.1.51" evidence="5"/>
<evidence type="ECO:0000313" key="9">
    <source>
        <dbReference type="RefSeq" id="XP_018323781.1"/>
    </source>
</evidence>
<dbReference type="SMART" id="SM00563">
    <property type="entry name" value="PlsC"/>
    <property type="match status" value="1"/>
</dbReference>
<dbReference type="InterPro" id="IPR002123">
    <property type="entry name" value="Plipid/glycerol_acylTrfase"/>
</dbReference>
<feature type="transmembrane region" description="Helical" evidence="6">
    <location>
        <begin position="127"/>
        <end position="145"/>
    </location>
</feature>
<dbReference type="PANTHER" id="PTHR10434">
    <property type="entry name" value="1-ACYL-SN-GLYCEROL-3-PHOSPHATE ACYLTRANSFERASE"/>
    <property type="match status" value="1"/>
</dbReference>
<organism evidence="8 9">
    <name type="scientific">Agrilus planipennis</name>
    <name type="common">Emerald ash borer</name>
    <name type="synonym">Agrilus marcopoli</name>
    <dbReference type="NCBI Taxonomy" id="224129"/>
    <lineage>
        <taxon>Eukaryota</taxon>
        <taxon>Metazoa</taxon>
        <taxon>Ecdysozoa</taxon>
        <taxon>Arthropoda</taxon>
        <taxon>Hexapoda</taxon>
        <taxon>Insecta</taxon>
        <taxon>Pterygota</taxon>
        <taxon>Neoptera</taxon>
        <taxon>Endopterygota</taxon>
        <taxon>Coleoptera</taxon>
        <taxon>Polyphaga</taxon>
        <taxon>Elateriformia</taxon>
        <taxon>Buprestoidea</taxon>
        <taxon>Buprestidae</taxon>
        <taxon>Agrilinae</taxon>
        <taxon>Agrilus</taxon>
    </lineage>
</organism>
<feature type="domain" description="Phospholipid/glycerol acyltransferase" evidence="7">
    <location>
        <begin position="94"/>
        <end position="211"/>
    </location>
</feature>
<dbReference type="GO" id="GO:0016020">
    <property type="term" value="C:membrane"/>
    <property type="evidence" value="ECO:0007669"/>
    <property type="project" value="InterPro"/>
</dbReference>
<evidence type="ECO:0000256" key="3">
    <source>
        <dbReference type="ARBA" id="ARBA00022679"/>
    </source>
</evidence>
<dbReference type="OrthoDB" id="202234at2759"/>
<dbReference type="FunCoup" id="A0A1W4WIK5">
    <property type="interactions" value="1059"/>
</dbReference>
<feature type="transmembrane region" description="Helical" evidence="6">
    <location>
        <begin position="6"/>
        <end position="22"/>
    </location>
</feature>
<keyword evidence="6" id="KW-0812">Transmembrane</keyword>
<dbReference type="GO" id="GO:0006654">
    <property type="term" value="P:phosphatidic acid biosynthetic process"/>
    <property type="evidence" value="ECO:0007669"/>
    <property type="project" value="TreeGrafter"/>
</dbReference>
<dbReference type="InParanoid" id="A0A1W4WIK5"/>
<keyword evidence="5" id="KW-1208">Phospholipid metabolism</keyword>
<dbReference type="GeneID" id="108736018"/>
<dbReference type="Proteomes" id="UP000192223">
    <property type="component" value="Unplaced"/>
</dbReference>
<evidence type="ECO:0000256" key="1">
    <source>
        <dbReference type="ARBA" id="ARBA00004728"/>
    </source>
</evidence>
<dbReference type="Pfam" id="PF01553">
    <property type="entry name" value="Acyltransferase"/>
    <property type="match status" value="1"/>
</dbReference>
<evidence type="ECO:0000256" key="2">
    <source>
        <dbReference type="ARBA" id="ARBA00008655"/>
    </source>
</evidence>
<sequence length="279" mass="32017">MVFLDYLKILLVGFILLLPFLYESSQYFKYYFKFALYYLLVGYVSLVMIPVFLFKPRNVHNLLLATAICRYISPLIGVQWVLRGKEVLEKENACIIVCNHQSSIDVLGMFDIWHIMRRCTAIAKHELLYAFPFGPAAWLGGLVFVDKSNASRARYQVNVAAEEAKKDNIKLWVYPEGKRNDTGKIHEFKKGAFHMALHAQLPIVPVVFSHFYFLDGYRKRFNSGKVIVTVLPPISTEGLPISKATDLAAETKLAMEKVFYSTSEEVKRNVNWNSSNKQN</sequence>
<dbReference type="GO" id="GO:0005783">
    <property type="term" value="C:endoplasmic reticulum"/>
    <property type="evidence" value="ECO:0007669"/>
    <property type="project" value="TreeGrafter"/>
</dbReference>
<keyword evidence="8" id="KW-1185">Reference proteome</keyword>
<dbReference type="PANTHER" id="PTHR10434:SF11">
    <property type="entry name" value="1-ACYL-SN-GLYCEROL-3-PHOSPHATE ACYLTRANSFERASE"/>
    <property type="match status" value="1"/>
</dbReference>